<evidence type="ECO:0000313" key="7">
    <source>
        <dbReference type="EMBL" id="RKR14710.1"/>
    </source>
</evidence>
<evidence type="ECO:0000256" key="1">
    <source>
        <dbReference type="ARBA" id="ARBA00001933"/>
    </source>
</evidence>
<evidence type="ECO:0000256" key="5">
    <source>
        <dbReference type="ARBA" id="ARBA00022898"/>
    </source>
</evidence>
<dbReference type="PANTHER" id="PTHR43807">
    <property type="entry name" value="FI04487P"/>
    <property type="match status" value="1"/>
</dbReference>
<dbReference type="InterPro" id="IPR015421">
    <property type="entry name" value="PyrdxlP-dep_Trfase_major"/>
</dbReference>
<comment type="similarity">
    <text evidence="2">Belongs to the class-I pyridoxal-phosphate-dependent aminotransferase family.</text>
</comment>
<dbReference type="GO" id="GO:0016212">
    <property type="term" value="F:kynurenine-oxoglutarate transaminase activity"/>
    <property type="evidence" value="ECO:0007669"/>
    <property type="project" value="TreeGrafter"/>
</dbReference>
<sequence>MSSKKLSITSKLPSVKTTIFTSIGQLAKKYNAINLSQGFPNFNPDFVLLDKVTKAMQNGYNQYAPMAGDINLRETISHKIQTLYNQNYNPETEITITAGATQAIFTAITAFVSLGDEVIVIKPAYDSYEPSIIANGGIPVHVSLSAKTYKIDWDVFKSKITSKTKMVIINTPHNPTGTILTKEDMQSLEKILFNTNIIVLSDEVYEHIIFDNEIHQSVARFNNLANRSIICSSFGKTFHITGWKIGYCVGPKELMNEFRKTHQFNVFSTHHPSQIALTSYLQNEETYNSLPTFYQKKRDFFVKELEGSKFKILPCKGTYFQLLDYSNITQEQDVSFAERLIKEHKIASIPISVFNENNRDDKVLRFCFAKTEDILLKASEILNKL</sequence>
<dbReference type="NCBIfam" id="NF006569">
    <property type="entry name" value="PRK09082.1"/>
    <property type="match status" value="1"/>
</dbReference>
<dbReference type="CDD" id="cd00609">
    <property type="entry name" value="AAT_like"/>
    <property type="match status" value="1"/>
</dbReference>
<dbReference type="PANTHER" id="PTHR43807:SF20">
    <property type="entry name" value="FI04487P"/>
    <property type="match status" value="1"/>
</dbReference>
<organism evidence="7 8">
    <name type="scientific">Maribacter vaceletii</name>
    <dbReference type="NCBI Taxonomy" id="1206816"/>
    <lineage>
        <taxon>Bacteria</taxon>
        <taxon>Pseudomonadati</taxon>
        <taxon>Bacteroidota</taxon>
        <taxon>Flavobacteriia</taxon>
        <taxon>Flavobacteriales</taxon>
        <taxon>Flavobacteriaceae</taxon>
        <taxon>Maribacter</taxon>
    </lineage>
</organism>
<keyword evidence="3 7" id="KW-0032">Aminotransferase</keyword>
<dbReference type="InterPro" id="IPR015422">
    <property type="entry name" value="PyrdxlP-dep_Trfase_small"/>
</dbReference>
<evidence type="ECO:0000256" key="2">
    <source>
        <dbReference type="ARBA" id="ARBA00007441"/>
    </source>
</evidence>
<reference evidence="7 8" key="1">
    <citation type="submission" date="2018-10" db="EMBL/GenBank/DDBJ databases">
        <title>Genomic Encyclopedia of Archaeal and Bacterial Type Strains, Phase II (KMG-II): from individual species to whole genera.</title>
        <authorList>
            <person name="Goeker M."/>
        </authorList>
    </citation>
    <scope>NUCLEOTIDE SEQUENCE [LARGE SCALE GENOMIC DNA]</scope>
    <source>
        <strain evidence="7 8">DSM 25230</strain>
    </source>
</reference>
<dbReference type="SUPFAM" id="SSF53383">
    <property type="entry name" value="PLP-dependent transferases"/>
    <property type="match status" value="1"/>
</dbReference>
<proteinExistence type="inferred from homology"/>
<comment type="caution">
    <text evidence="7">The sequence shown here is derived from an EMBL/GenBank/DDBJ whole genome shotgun (WGS) entry which is preliminary data.</text>
</comment>
<dbReference type="GO" id="GO:0030170">
    <property type="term" value="F:pyridoxal phosphate binding"/>
    <property type="evidence" value="ECO:0007669"/>
    <property type="project" value="InterPro"/>
</dbReference>
<dbReference type="NCBIfam" id="NF009079">
    <property type="entry name" value="PRK12414.1"/>
    <property type="match status" value="1"/>
</dbReference>
<accession>A0A495ECU4</accession>
<evidence type="ECO:0000313" key="8">
    <source>
        <dbReference type="Proteomes" id="UP000269412"/>
    </source>
</evidence>
<dbReference type="Gene3D" id="3.90.1150.10">
    <property type="entry name" value="Aspartate Aminotransferase, domain 1"/>
    <property type="match status" value="1"/>
</dbReference>
<protein>
    <submittedName>
        <fullName evidence="7">Methionine aminotransferase</fullName>
    </submittedName>
</protein>
<dbReference type="FunFam" id="3.40.640.10:FF:000033">
    <property type="entry name" value="Aspartate aminotransferase"/>
    <property type="match status" value="1"/>
</dbReference>
<dbReference type="InterPro" id="IPR015424">
    <property type="entry name" value="PyrdxlP-dep_Trfase"/>
</dbReference>
<keyword evidence="8" id="KW-1185">Reference proteome</keyword>
<keyword evidence="5" id="KW-0663">Pyridoxal phosphate</keyword>
<evidence type="ECO:0000259" key="6">
    <source>
        <dbReference type="Pfam" id="PF00155"/>
    </source>
</evidence>
<evidence type="ECO:0000256" key="3">
    <source>
        <dbReference type="ARBA" id="ARBA00022576"/>
    </source>
</evidence>
<dbReference type="Proteomes" id="UP000269412">
    <property type="component" value="Unassembled WGS sequence"/>
</dbReference>
<dbReference type="OrthoDB" id="9802328at2"/>
<dbReference type="Gene3D" id="3.40.640.10">
    <property type="entry name" value="Type I PLP-dependent aspartate aminotransferase-like (Major domain)"/>
    <property type="match status" value="1"/>
</dbReference>
<dbReference type="InterPro" id="IPR004839">
    <property type="entry name" value="Aminotransferase_I/II_large"/>
</dbReference>
<keyword evidence="4 7" id="KW-0808">Transferase</keyword>
<comment type="cofactor">
    <cofactor evidence="1">
        <name>pyridoxal 5'-phosphate</name>
        <dbReference type="ChEBI" id="CHEBI:597326"/>
    </cofactor>
</comment>
<evidence type="ECO:0000256" key="4">
    <source>
        <dbReference type="ARBA" id="ARBA00022679"/>
    </source>
</evidence>
<feature type="domain" description="Aminotransferase class I/classII large" evidence="6">
    <location>
        <begin position="32"/>
        <end position="372"/>
    </location>
</feature>
<dbReference type="InterPro" id="IPR051326">
    <property type="entry name" value="Kynurenine-oxoglutarate_AT"/>
</dbReference>
<dbReference type="EMBL" id="RBIQ01000007">
    <property type="protein sequence ID" value="RKR14710.1"/>
    <property type="molecule type" value="Genomic_DNA"/>
</dbReference>
<name>A0A495ECU4_9FLAO</name>
<dbReference type="Pfam" id="PF00155">
    <property type="entry name" value="Aminotran_1_2"/>
    <property type="match status" value="1"/>
</dbReference>
<dbReference type="AlphaFoldDB" id="A0A495ECU4"/>
<gene>
    <name evidence="7" type="ORF">CLV91_0788</name>
</gene>
<dbReference type="RefSeq" id="WP_121064169.1">
    <property type="nucleotide sequence ID" value="NZ_RBIQ01000007.1"/>
</dbReference>
<dbReference type="GO" id="GO:0005737">
    <property type="term" value="C:cytoplasm"/>
    <property type="evidence" value="ECO:0007669"/>
    <property type="project" value="TreeGrafter"/>
</dbReference>